<accession>A0A1U9MJD3</accession>
<dbReference type="AlphaFoldDB" id="A0A1U9MJD3"/>
<reference evidence="2 3" key="1">
    <citation type="submission" date="2016-11" db="EMBL/GenBank/DDBJ databases">
        <title>Comparative genomics of Bartonella apis.</title>
        <authorList>
            <person name="Engel P."/>
        </authorList>
    </citation>
    <scope>NUCLEOTIDE SEQUENCE [LARGE SCALE GENOMIC DNA]</scope>
    <source>
        <strain evidence="2 3">BBC0122</strain>
    </source>
</reference>
<keyword evidence="3" id="KW-1185">Reference proteome</keyword>
<organism evidence="2 3">
    <name type="scientific">Bartonella choladocola</name>
    <dbReference type="NCBI Taxonomy" id="2750995"/>
    <lineage>
        <taxon>Bacteria</taxon>
        <taxon>Pseudomonadati</taxon>
        <taxon>Pseudomonadota</taxon>
        <taxon>Alphaproteobacteria</taxon>
        <taxon>Hyphomicrobiales</taxon>
        <taxon>Bartonellaceae</taxon>
        <taxon>Bartonella</taxon>
    </lineage>
</organism>
<dbReference type="Pfam" id="PF07362">
    <property type="entry name" value="CcdA"/>
    <property type="match status" value="1"/>
</dbReference>
<evidence type="ECO:0000256" key="1">
    <source>
        <dbReference type="ARBA" id="ARBA00022649"/>
    </source>
</evidence>
<dbReference type="Proteomes" id="UP000189632">
    <property type="component" value="Chromosome"/>
</dbReference>
<evidence type="ECO:0000313" key="2">
    <source>
        <dbReference type="EMBL" id="AQT47966.1"/>
    </source>
</evidence>
<name>A0A1U9MJD3_9HYPH</name>
<dbReference type="InterPro" id="IPR009956">
    <property type="entry name" value="Post-segregation_anti-tox_CcdA"/>
</dbReference>
<evidence type="ECO:0000313" key="3">
    <source>
        <dbReference type="Proteomes" id="UP000189632"/>
    </source>
</evidence>
<proteinExistence type="predicted"/>
<dbReference type="EMBL" id="CP015625">
    <property type="protein sequence ID" value="AQT47966.1"/>
    <property type="molecule type" value="Genomic_DNA"/>
</dbReference>
<gene>
    <name evidence="2" type="ORF">BBC0122_018710</name>
</gene>
<dbReference type="OrthoDB" id="7191115at2"/>
<dbReference type="KEGG" id="bapi:BBC0122_018710"/>
<keyword evidence="1" id="KW-1277">Toxin-antitoxin system</keyword>
<protein>
    <submittedName>
        <fullName evidence="2">Antitoxin CcdA</fullName>
    </submittedName>
</protein>
<sequence length="77" mass="8724">MVAAQLKKPVNLSLSEEVLKEARSMKINMSKAAEDGIIKALAHEKAERWKRENAAALESSNEYVEKHGLPLARYRQF</sequence>
<dbReference type="RefSeq" id="WP_077993399.1">
    <property type="nucleotide sequence ID" value="NZ_CAXUOT020000003.1"/>
</dbReference>